<proteinExistence type="inferred from homology"/>
<dbReference type="SUPFAM" id="SSF141868">
    <property type="entry name" value="EAL domain-like"/>
    <property type="match status" value="1"/>
</dbReference>
<protein>
    <recommendedName>
        <fullName evidence="3">Anti-FlhC(2)FlhD(4) factor YdiV</fullName>
    </recommendedName>
</protein>
<gene>
    <name evidence="5" type="primary">yfgF_4</name>
    <name evidence="5" type="ORF">NCTC8271_01894</name>
</gene>
<dbReference type="Proteomes" id="UP000273655">
    <property type="component" value="Chromosome 1"/>
</dbReference>
<keyword evidence="5" id="KW-0378">Hydrolase</keyword>
<dbReference type="InterPro" id="IPR050706">
    <property type="entry name" value="Cyclic-di-GMP_PDE-like"/>
</dbReference>
<dbReference type="AlphaFoldDB" id="A0A447PCS5"/>
<sequence>MHNINQLRKFGLKIAIDDFGTGYANYERLKRLKADIIKIDGCFVKDILTDSLDAMIVKSITDLAKAKSLSVVAEFVETPAQRDLLLQLGVHSLQGYLIGRPRPLGK</sequence>
<dbReference type="CDD" id="cd01948">
    <property type="entry name" value="EAL"/>
    <property type="match status" value="1"/>
</dbReference>
<feature type="domain" description="EAL" evidence="4">
    <location>
        <begin position="1"/>
        <end position="106"/>
    </location>
</feature>
<evidence type="ECO:0000256" key="1">
    <source>
        <dbReference type="ARBA" id="ARBA00010927"/>
    </source>
</evidence>
<dbReference type="InterPro" id="IPR035919">
    <property type="entry name" value="EAL_sf"/>
</dbReference>
<evidence type="ECO:0000313" key="5">
    <source>
        <dbReference type="EMBL" id="VEA34817.1"/>
    </source>
</evidence>
<evidence type="ECO:0000256" key="3">
    <source>
        <dbReference type="ARBA" id="ARBA00018009"/>
    </source>
</evidence>
<dbReference type="Gene3D" id="3.20.20.450">
    <property type="entry name" value="EAL domain"/>
    <property type="match status" value="1"/>
</dbReference>
<dbReference type="SMART" id="SM00052">
    <property type="entry name" value="EAL"/>
    <property type="match status" value="1"/>
</dbReference>
<organism evidence="5 6">
    <name type="scientific">Salmonella enterica I</name>
    <dbReference type="NCBI Taxonomy" id="59201"/>
    <lineage>
        <taxon>Bacteria</taxon>
        <taxon>Pseudomonadati</taxon>
        <taxon>Pseudomonadota</taxon>
        <taxon>Gammaproteobacteria</taxon>
        <taxon>Enterobacterales</taxon>
        <taxon>Enterobacteriaceae</taxon>
        <taxon>Salmonella</taxon>
    </lineage>
</organism>
<dbReference type="PANTHER" id="PTHR33121:SF74">
    <property type="entry name" value="CYCLIC DI-GMP PHOSPHODIESTERASE PDEA-RELATED"/>
    <property type="match status" value="1"/>
</dbReference>
<dbReference type="PANTHER" id="PTHR33121">
    <property type="entry name" value="CYCLIC DI-GMP PHOSPHODIESTERASE PDEF"/>
    <property type="match status" value="1"/>
</dbReference>
<evidence type="ECO:0000259" key="4">
    <source>
        <dbReference type="PROSITE" id="PS50883"/>
    </source>
</evidence>
<evidence type="ECO:0000313" key="6">
    <source>
        <dbReference type="Proteomes" id="UP000273655"/>
    </source>
</evidence>
<comment type="similarity">
    <text evidence="1">Belongs to the YdiV family.</text>
</comment>
<dbReference type="InterPro" id="IPR001633">
    <property type="entry name" value="EAL_dom"/>
</dbReference>
<evidence type="ECO:0000256" key="2">
    <source>
        <dbReference type="ARBA" id="ARBA00011576"/>
    </source>
</evidence>
<dbReference type="GO" id="GO:0071111">
    <property type="term" value="F:cyclic-guanylate-specific phosphodiesterase activity"/>
    <property type="evidence" value="ECO:0007669"/>
    <property type="project" value="InterPro"/>
</dbReference>
<accession>A0A447PCS5</accession>
<name>A0A447PCS5_SALET</name>
<reference evidence="5 6" key="1">
    <citation type="submission" date="2018-12" db="EMBL/GenBank/DDBJ databases">
        <authorList>
            <consortium name="Pathogen Informatics"/>
        </authorList>
    </citation>
    <scope>NUCLEOTIDE SEQUENCE [LARGE SCALE GENOMIC DNA]</scope>
    <source>
        <strain evidence="5 6">NCTC8271</strain>
    </source>
</reference>
<dbReference type="Pfam" id="PF00563">
    <property type="entry name" value="EAL"/>
    <property type="match status" value="1"/>
</dbReference>
<dbReference type="PROSITE" id="PS50883">
    <property type="entry name" value="EAL"/>
    <property type="match status" value="1"/>
</dbReference>
<dbReference type="EMBL" id="LR134148">
    <property type="protein sequence ID" value="VEA34817.1"/>
    <property type="molecule type" value="Genomic_DNA"/>
</dbReference>
<comment type="subunit">
    <text evidence="2">Interacts with FlhD in the FlhC(2)FlhD(4) heterohexamer, inhibiting its ability to activate transcription.</text>
</comment>